<keyword evidence="4" id="KW-0460">Magnesium</keyword>
<dbReference type="SUPFAM" id="SSF81631">
    <property type="entry name" value="PAP/OAS1 substrate-binding domain"/>
    <property type="match status" value="1"/>
</dbReference>
<evidence type="ECO:0000256" key="3">
    <source>
        <dbReference type="ARBA" id="ARBA00022723"/>
    </source>
</evidence>
<name>A0A9W9A8Q3_9AGAR</name>
<dbReference type="AlphaFoldDB" id="A0A9W9A8Q3"/>
<comment type="similarity">
    <text evidence="1">Belongs to the DNA polymerase type-B-like family.</text>
</comment>
<dbReference type="PANTHER" id="PTHR23092">
    <property type="entry name" value="POLY(A) RNA POLYMERASE"/>
    <property type="match status" value="1"/>
</dbReference>
<organism evidence="7 8">
    <name type="scientific">Lentinula aciculospora</name>
    <dbReference type="NCBI Taxonomy" id="153920"/>
    <lineage>
        <taxon>Eukaryota</taxon>
        <taxon>Fungi</taxon>
        <taxon>Dikarya</taxon>
        <taxon>Basidiomycota</taxon>
        <taxon>Agaricomycotina</taxon>
        <taxon>Agaricomycetes</taxon>
        <taxon>Agaricomycetidae</taxon>
        <taxon>Agaricales</taxon>
        <taxon>Marasmiineae</taxon>
        <taxon>Omphalotaceae</taxon>
        <taxon>Lentinula</taxon>
    </lineage>
</organism>
<dbReference type="Gene3D" id="1.10.1410.10">
    <property type="match status" value="1"/>
</dbReference>
<dbReference type="InterPro" id="IPR045862">
    <property type="entry name" value="Trf4-like"/>
</dbReference>
<dbReference type="Pfam" id="PF22600">
    <property type="entry name" value="MTPAP-like_central"/>
    <property type="match status" value="1"/>
</dbReference>
<dbReference type="GO" id="GO:0031499">
    <property type="term" value="C:TRAMP complex"/>
    <property type="evidence" value="ECO:0007669"/>
    <property type="project" value="TreeGrafter"/>
</dbReference>
<dbReference type="EMBL" id="JAOTPV010000010">
    <property type="protein sequence ID" value="KAJ4477159.1"/>
    <property type="molecule type" value="Genomic_DNA"/>
</dbReference>
<feature type="domain" description="Poly(A) RNA polymerase mitochondrial-like central palm" evidence="6">
    <location>
        <begin position="4"/>
        <end position="95"/>
    </location>
</feature>
<dbReference type="SUPFAM" id="SSF81301">
    <property type="entry name" value="Nucleotidyltransferase"/>
    <property type="match status" value="1"/>
</dbReference>
<dbReference type="GO" id="GO:0010605">
    <property type="term" value="P:negative regulation of macromolecule metabolic process"/>
    <property type="evidence" value="ECO:0007669"/>
    <property type="project" value="UniProtKB-ARBA"/>
</dbReference>
<evidence type="ECO:0000313" key="8">
    <source>
        <dbReference type="Proteomes" id="UP001150266"/>
    </source>
</evidence>
<evidence type="ECO:0000313" key="7">
    <source>
        <dbReference type="EMBL" id="KAJ4477159.1"/>
    </source>
</evidence>
<dbReference type="InterPro" id="IPR043519">
    <property type="entry name" value="NT_sf"/>
</dbReference>
<keyword evidence="8" id="KW-1185">Reference proteome</keyword>
<keyword evidence="3" id="KW-0479">Metal-binding</keyword>
<evidence type="ECO:0000256" key="1">
    <source>
        <dbReference type="ARBA" id="ARBA00008593"/>
    </source>
</evidence>
<gene>
    <name evidence="7" type="ORF">J3R30DRAFT_3290946</name>
</gene>
<dbReference type="GO" id="GO:0043634">
    <property type="term" value="P:polyadenylation-dependent ncRNA catabolic process"/>
    <property type="evidence" value="ECO:0007669"/>
    <property type="project" value="TreeGrafter"/>
</dbReference>
<evidence type="ECO:0000259" key="6">
    <source>
        <dbReference type="Pfam" id="PF22600"/>
    </source>
</evidence>
<evidence type="ECO:0000259" key="5">
    <source>
        <dbReference type="Pfam" id="PF03828"/>
    </source>
</evidence>
<dbReference type="EC" id="2.7.7.19" evidence="2"/>
<dbReference type="GO" id="GO:0003729">
    <property type="term" value="F:mRNA binding"/>
    <property type="evidence" value="ECO:0007669"/>
    <property type="project" value="TreeGrafter"/>
</dbReference>
<dbReference type="Gene3D" id="3.30.460.10">
    <property type="entry name" value="Beta Polymerase, domain 2"/>
    <property type="match status" value="1"/>
</dbReference>
<dbReference type="GO" id="GO:1990817">
    <property type="term" value="F:poly(A) RNA polymerase activity"/>
    <property type="evidence" value="ECO:0007669"/>
    <property type="project" value="UniProtKB-EC"/>
</dbReference>
<evidence type="ECO:0000256" key="4">
    <source>
        <dbReference type="ARBA" id="ARBA00022842"/>
    </source>
</evidence>
<dbReference type="OrthoDB" id="273917at2759"/>
<feature type="domain" description="PAP-associated" evidence="5">
    <location>
        <begin position="213"/>
        <end position="269"/>
    </location>
</feature>
<protein>
    <recommendedName>
        <fullName evidence="2">polynucleotide adenylyltransferase</fullName>
        <ecNumber evidence="2">2.7.7.19</ecNumber>
    </recommendedName>
</protein>
<accession>A0A9W9A8Q3</accession>
<dbReference type="Pfam" id="PF03828">
    <property type="entry name" value="PAP_assoc"/>
    <property type="match status" value="1"/>
</dbReference>
<dbReference type="GO" id="GO:0031123">
    <property type="term" value="P:RNA 3'-end processing"/>
    <property type="evidence" value="ECO:0007669"/>
    <property type="project" value="TreeGrafter"/>
</dbReference>
<dbReference type="InterPro" id="IPR002058">
    <property type="entry name" value="PAP_assoc"/>
</dbReference>
<feature type="non-terminal residue" evidence="7">
    <location>
        <position position="1"/>
    </location>
</feature>
<reference evidence="7" key="1">
    <citation type="submission" date="2022-08" db="EMBL/GenBank/DDBJ databases">
        <title>A Global Phylogenomic Analysis of the Shiitake Genus Lentinula.</title>
        <authorList>
            <consortium name="DOE Joint Genome Institute"/>
            <person name="Sierra-Patev S."/>
            <person name="Min B."/>
            <person name="Naranjo-Ortiz M."/>
            <person name="Looney B."/>
            <person name="Konkel Z."/>
            <person name="Slot J.C."/>
            <person name="Sakamoto Y."/>
            <person name="Steenwyk J.L."/>
            <person name="Rokas A."/>
            <person name="Carro J."/>
            <person name="Camarero S."/>
            <person name="Ferreira P."/>
            <person name="Molpeceres G."/>
            <person name="Ruiz-Duenas F.J."/>
            <person name="Serrano A."/>
            <person name="Henrissat B."/>
            <person name="Drula E."/>
            <person name="Hughes K.W."/>
            <person name="Mata J.L."/>
            <person name="Ishikawa N.K."/>
            <person name="Vargas-Isla R."/>
            <person name="Ushijima S."/>
            <person name="Smith C.A."/>
            <person name="Ahrendt S."/>
            <person name="Andreopoulos W."/>
            <person name="He G."/>
            <person name="Labutti K."/>
            <person name="Lipzen A."/>
            <person name="Ng V."/>
            <person name="Riley R."/>
            <person name="Sandor L."/>
            <person name="Barry K."/>
            <person name="Martinez A.T."/>
            <person name="Xiao Y."/>
            <person name="Gibbons J.G."/>
            <person name="Terashima K."/>
            <person name="Grigoriev I.V."/>
            <person name="Hibbett D.S."/>
        </authorList>
    </citation>
    <scope>NUCLEOTIDE SEQUENCE</scope>
    <source>
        <strain evidence="7">JLM2183</strain>
    </source>
</reference>
<proteinExistence type="inferred from homology"/>
<dbReference type="GO" id="GO:0046872">
    <property type="term" value="F:metal ion binding"/>
    <property type="evidence" value="ECO:0007669"/>
    <property type="project" value="UniProtKB-KW"/>
</dbReference>
<dbReference type="Proteomes" id="UP001150266">
    <property type="component" value="Unassembled WGS sequence"/>
</dbReference>
<dbReference type="GO" id="GO:0005730">
    <property type="term" value="C:nucleolus"/>
    <property type="evidence" value="ECO:0007669"/>
    <property type="project" value="TreeGrafter"/>
</dbReference>
<sequence>VRRLHQDIVDFTSYIRPTPSEIIVRNVLFNAVEKIIRRAVSANALYSVELFGSSKIGLGLPGGDLDIAVITKENYSDSRMHKRLAFRLADYLRSSGIVHTGFSNDTDDEQGIQVNHFAPVPVVKCRSLSRQSSKSAGTLVASIIQTNLESQPALAPLVLVVKTFLKQRGLGSAASGGLGSYPLIVMIISFLQLNPLNLPPAYISNPFDPGIHSLGRLLADFFVYYGSLFPYGEKYISIAPAGGLKPRAGVTWIKNTTYEKIAIQCVVDPENDIGKGTSRMKNVVAAFKEATTTLLQFRDQDRASDILGKIVQLSEKVRLTL</sequence>
<evidence type="ECO:0000256" key="2">
    <source>
        <dbReference type="ARBA" id="ARBA00012388"/>
    </source>
</evidence>
<dbReference type="InterPro" id="IPR054708">
    <property type="entry name" value="MTPAP-like_central"/>
</dbReference>
<comment type="caution">
    <text evidence="7">The sequence shown here is derived from an EMBL/GenBank/DDBJ whole genome shotgun (WGS) entry which is preliminary data.</text>
</comment>
<dbReference type="PANTHER" id="PTHR23092:SF15">
    <property type="entry name" value="INACTIVE NON-CANONICAL POLY(A) RNA POLYMERASE PROTEIN TRF4-2-RELATED"/>
    <property type="match status" value="1"/>
</dbReference>